<comment type="caution">
    <text evidence="1">The sequence shown here is derived from an EMBL/GenBank/DDBJ whole genome shotgun (WGS) entry which is preliminary data.</text>
</comment>
<keyword evidence="2" id="KW-1185">Reference proteome</keyword>
<dbReference type="RefSeq" id="WP_017744950.1">
    <property type="nucleotide sequence ID" value="NZ_KQ976354.1"/>
</dbReference>
<proteinExistence type="predicted"/>
<name>A0A139WXG7_9CYAN</name>
<evidence type="ECO:0000313" key="2">
    <source>
        <dbReference type="Proteomes" id="UP000076925"/>
    </source>
</evidence>
<sequence>MARIVVCGYMIRHPLAGNLFAYFHYVLGLHLLGHEVLYLEESGWSQSCYNPINRDYSDDPLVGLHAVQTFINTYVANATVCYVNRDTGTVYGADWQEVERMLKTADLLMNIGGVCWLPEFLLCKRRLLIDMDPFFTQTGTFAAEGRNDYHAYFSYGANIGQSNCGIPSDGITWLPTVPPVVPEIWRSPVLIPGQGSEEQAIAPFTTIANWSAYGKIIYEGESYGQKDEEFMRLLELPSYCTQPLELALSGKDKEIAEIAKSLQTAGWLVRDAREISAHLSTYITYITGSRGEFSVAKQAYVKTGSGWFSDRSVCYLAAGRPVILQDTGFSDWLQTGRGVLAFSSLKEAVDCIDRVNADYPAHCLAAREIAEQTFSYKVVLPRLLETANHARNELRRVEVR</sequence>
<reference evidence="1 2" key="1">
    <citation type="journal article" date="2013" name="Genome Biol. Evol.">
        <title>Genomes of Stigonematalean cyanobacteria (subsection V) and the evolution of oxygenic photosynthesis from prokaryotes to plastids.</title>
        <authorList>
            <person name="Dagan T."/>
            <person name="Roettger M."/>
            <person name="Stucken K."/>
            <person name="Landan G."/>
            <person name="Koch R."/>
            <person name="Major P."/>
            <person name="Gould S.B."/>
            <person name="Goremykin V.V."/>
            <person name="Rippka R."/>
            <person name="Tandeau de Marsac N."/>
            <person name="Gugger M."/>
            <person name="Lockhart P.J."/>
            <person name="Allen J.F."/>
            <person name="Brune I."/>
            <person name="Maus I."/>
            <person name="Puhler A."/>
            <person name="Martin W.F."/>
        </authorList>
    </citation>
    <scope>NUCLEOTIDE SEQUENCE [LARGE SCALE GENOMIC DNA]</scope>
    <source>
        <strain evidence="1 2">PCC 7110</strain>
    </source>
</reference>
<gene>
    <name evidence="1" type="ORF">WA1_46745</name>
</gene>
<evidence type="ECO:0008006" key="3">
    <source>
        <dbReference type="Google" id="ProtNLM"/>
    </source>
</evidence>
<dbReference type="STRING" id="128403.WA1_46745"/>
<protein>
    <recommendedName>
        <fullName evidence="3">Glycosyltransferase</fullName>
    </recommendedName>
</protein>
<evidence type="ECO:0000313" key="1">
    <source>
        <dbReference type="EMBL" id="KYC37135.1"/>
    </source>
</evidence>
<dbReference type="Proteomes" id="UP000076925">
    <property type="component" value="Unassembled WGS sequence"/>
</dbReference>
<accession>A0A139WXG7</accession>
<dbReference type="OrthoDB" id="513439at2"/>
<dbReference type="EMBL" id="ANNX02000047">
    <property type="protein sequence ID" value="KYC37135.1"/>
    <property type="molecule type" value="Genomic_DNA"/>
</dbReference>
<organism evidence="1 2">
    <name type="scientific">Scytonema hofmannii PCC 7110</name>
    <dbReference type="NCBI Taxonomy" id="128403"/>
    <lineage>
        <taxon>Bacteria</taxon>
        <taxon>Bacillati</taxon>
        <taxon>Cyanobacteriota</taxon>
        <taxon>Cyanophyceae</taxon>
        <taxon>Nostocales</taxon>
        <taxon>Scytonemataceae</taxon>
        <taxon>Scytonema</taxon>
    </lineage>
</organism>
<dbReference type="AlphaFoldDB" id="A0A139WXG7"/>